<gene>
    <name evidence="2" type="ORF">GCM10010211_28640</name>
</gene>
<organism evidence="2 3">
    <name type="scientific">Streptomyces albospinus</name>
    <dbReference type="NCBI Taxonomy" id="285515"/>
    <lineage>
        <taxon>Bacteria</taxon>
        <taxon>Bacillati</taxon>
        <taxon>Actinomycetota</taxon>
        <taxon>Actinomycetes</taxon>
        <taxon>Kitasatosporales</taxon>
        <taxon>Streptomycetaceae</taxon>
        <taxon>Streptomyces</taxon>
    </lineage>
</organism>
<feature type="region of interest" description="Disordered" evidence="1">
    <location>
        <begin position="24"/>
        <end position="63"/>
    </location>
</feature>
<dbReference type="EMBL" id="BMRP01000008">
    <property type="protein sequence ID" value="GGU61885.1"/>
    <property type="molecule type" value="Genomic_DNA"/>
</dbReference>
<evidence type="ECO:0000313" key="2">
    <source>
        <dbReference type="EMBL" id="GGU61885.1"/>
    </source>
</evidence>
<proteinExistence type="predicted"/>
<sequence length="63" mass="6460">MTVSRPRPWFLPASLVALLAEALPDRPADTPSDPAPAPEADAGPAAVHEPRAAEPPAGARPES</sequence>
<dbReference type="RefSeq" id="WP_189299914.1">
    <property type="nucleotide sequence ID" value="NZ_BMRP01000008.1"/>
</dbReference>
<accession>A0ABQ2UZM2</accession>
<reference evidence="3" key="1">
    <citation type="journal article" date="2019" name="Int. J. Syst. Evol. Microbiol.">
        <title>The Global Catalogue of Microorganisms (GCM) 10K type strain sequencing project: providing services to taxonomists for standard genome sequencing and annotation.</title>
        <authorList>
            <consortium name="The Broad Institute Genomics Platform"/>
            <consortium name="The Broad Institute Genome Sequencing Center for Infectious Disease"/>
            <person name="Wu L."/>
            <person name="Ma J."/>
        </authorList>
    </citation>
    <scope>NUCLEOTIDE SEQUENCE [LARGE SCALE GENOMIC DNA]</scope>
    <source>
        <strain evidence="3">JCM 3399</strain>
    </source>
</reference>
<keyword evidence="3" id="KW-1185">Reference proteome</keyword>
<comment type="caution">
    <text evidence="2">The sequence shown here is derived from an EMBL/GenBank/DDBJ whole genome shotgun (WGS) entry which is preliminary data.</text>
</comment>
<protein>
    <submittedName>
        <fullName evidence="2">Uncharacterized protein</fullName>
    </submittedName>
</protein>
<evidence type="ECO:0000313" key="3">
    <source>
        <dbReference type="Proteomes" id="UP000654471"/>
    </source>
</evidence>
<feature type="compositionally biased region" description="Low complexity" evidence="1">
    <location>
        <begin position="54"/>
        <end position="63"/>
    </location>
</feature>
<dbReference type="Proteomes" id="UP000654471">
    <property type="component" value="Unassembled WGS sequence"/>
</dbReference>
<evidence type="ECO:0000256" key="1">
    <source>
        <dbReference type="SAM" id="MobiDB-lite"/>
    </source>
</evidence>
<name>A0ABQ2UZM2_9ACTN</name>